<dbReference type="EMBL" id="FOCQ01000002">
    <property type="protein sequence ID" value="SEM85622.1"/>
    <property type="molecule type" value="Genomic_DNA"/>
</dbReference>
<dbReference type="InterPro" id="IPR047057">
    <property type="entry name" value="MerR_fam"/>
</dbReference>
<dbReference type="STRING" id="1173111.SAMN05444955_102330"/>
<dbReference type="Pfam" id="PF00376">
    <property type="entry name" value="MerR"/>
    <property type="match status" value="1"/>
</dbReference>
<dbReference type="GO" id="GO:0003700">
    <property type="term" value="F:DNA-binding transcription factor activity"/>
    <property type="evidence" value="ECO:0007669"/>
    <property type="project" value="InterPro"/>
</dbReference>
<proteinExistence type="predicted"/>
<dbReference type="GO" id="GO:0003677">
    <property type="term" value="F:DNA binding"/>
    <property type="evidence" value="ECO:0007669"/>
    <property type="project" value="UniProtKB-KW"/>
</dbReference>
<dbReference type="SMART" id="SM00422">
    <property type="entry name" value="HTH_MERR"/>
    <property type="match status" value="1"/>
</dbReference>
<dbReference type="Gene3D" id="1.10.1660.10">
    <property type="match status" value="1"/>
</dbReference>
<dbReference type="InterPro" id="IPR009061">
    <property type="entry name" value="DNA-bd_dom_put_sf"/>
</dbReference>
<evidence type="ECO:0000313" key="3">
    <source>
        <dbReference type="EMBL" id="SEM85622.1"/>
    </source>
</evidence>
<accession>A0A1H8BS72</accession>
<sequence length="114" mass="12972">MGELAKQTGLTVRTLHHYDRIGLLSPSRYSDSGHRLYTKADLSSLQQIISSRRCHTFNWLLRGLFGGFIEQFGGMTQVKVMVNIGIVTSLIFPIDSLFRKMTIYLFDSADKPFL</sequence>
<dbReference type="AlphaFoldDB" id="A0A1H8BS72"/>
<keyword evidence="1" id="KW-0238">DNA-binding</keyword>
<dbReference type="PANTHER" id="PTHR30204">
    <property type="entry name" value="REDOX-CYCLING DRUG-SENSING TRANSCRIPTIONAL ACTIVATOR SOXR"/>
    <property type="match status" value="1"/>
</dbReference>
<dbReference type="PROSITE" id="PS00552">
    <property type="entry name" value="HTH_MERR_1"/>
    <property type="match status" value="1"/>
</dbReference>
<dbReference type="PANTHER" id="PTHR30204:SF90">
    <property type="entry name" value="HTH-TYPE TRANSCRIPTIONAL ACTIVATOR MTA"/>
    <property type="match status" value="1"/>
</dbReference>
<evidence type="ECO:0000256" key="1">
    <source>
        <dbReference type="ARBA" id="ARBA00023125"/>
    </source>
</evidence>
<organism evidence="3 4">
    <name type="scientific">Lihuaxuella thermophila</name>
    <dbReference type="NCBI Taxonomy" id="1173111"/>
    <lineage>
        <taxon>Bacteria</taxon>
        <taxon>Bacillati</taxon>
        <taxon>Bacillota</taxon>
        <taxon>Bacilli</taxon>
        <taxon>Bacillales</taxon>
        <taxon>Thermoactinomycetaceae</taxon>
        <taxon>Lihuaxuella</taxon>
    </lineage>
</organism>
<feature type="domain" description="HTH merR-type" evidence="2">
    <location>
        <begin position="1"/>
        <end position="54"/>
    </location>
</feature>
<protein>
    <submittedName>
        <fullName evidence="3">MerR family regulatory protein</fullName>
    </submittedName>
</protein>
<name>A0A1H8BS72_9BACL</name>
<gene>
    <name evidence="3" type="ORF">SAMN05444955_102330</name>
</gene>
<dbReference type="SUPFAM" id="SSF46955">
    <property type="entry name" value="Putative DNA-binding domain"/>
    <property type="match status" value="1"/>
</dbReference>
<dbReference type="InterPro" id="IPR000551">
    <property type="entry name" value="MerR-type_HTH_dom"/>
</dbReference>
<evidence type="ECO:0000313" key="4">
    <source>
        <dbReference type="Proteomes" id="UP000199695"/>
    </source>
</evidence>
<dbReference type="RefSeq" id="WP_244527423.1">
    <property type="nucleotide sequence ID" value="NZ_FOCQ01000002.1"/>
</dbReference>
<evidence type="ECO:0000259" key="2">
    <source>
        <dbReference type="PROSITE" id="PS50937"/>
    </source>
</evidence>
<dbReference type="Proteomes" id="UP000199695">
    <property type="component" value="Unassembled WGS sequence"/>
</dbReference>
<dbReference type="PROSITE" id="PS50937">
    <property type="entry name" value="HTH_MERR_2"/>
    <property type="match status" value="1"/>
</dbReference>
<reference evidence="3 4" key="1">
    <citation type="submission" date="2016-10" db="EMBL/GenBank/DDBJ databases">
        <authorList>
            <person name="de Groot N.N."/>
        </authorList>
    </citation>
    <scope>NUCLEOTIDE SEQUENCE [LARGE SCALE GENOMIC DNA]</scope>
    <source>
        <strain evidence="3 4">DSM 46701</strain>
    </source>
</reference>
<dbReference type="CDD" id="cd01106">
    <property type="entry name" value="HTH_TipAL-Mta"/>
    <property type="match status" value="1"/>
</dbReference>
<keyword evidence="4" id="KW-1185">Reference proteome</keyword>